<sequence length="158" mass="17936">MNHIKTLKFSINNWQHLYSLQQAVLHNSQRTGRTLCIDARVVNCAFLNHKDSDISIKFIQLENAPDYPLKSTSPNTPGLPVLGSIVLSQQMLSTEIQVDRAVFEELRKNLMEYADIDGIHIIITLGLFFEATAQENDLWNEGQSLEIMQLDYAMKGDS</sequence>
<accession>A0A3B0XMB4</accession>
<evidence type="ECO:0000313" key="1">
    <source>
        <dbReference type="EMBL" id="VAW64282.1"/>
    </source>
</evidence>
<protein>
    <submittedName>
        <fullName evidence="1">Uncharacterized protein</fullName>
    </submittedName>
</protein>
<organism evidence="1">
    <name type="scientific">hydrothermal vent metagenome</name>
    <dbReference type="NCBI Taxonomy" id="652676"/>
    <lineage>
        <taxon>unclassified sequences</taxon>
        <taxon>metagenomes</taxon>
        <taxon>ecological metagenomes</taxon>
    </lineage>
</organism>
<dbReference type="AlphaFoldDB" id="A0A3B0XMB4"/>
<gene>
    <name evidence="1" type="ORF">MNBD_GAMMA09-1376</name>
</gene>
<reference evidence="1" key="1">
    <citation type="submission" date="2018-06" db="EMBL/GenBank/DDBJ databases">
        <authorList>
            <person name="Zhirakovskaya E."/>
        </authorList>
    </citation>
    <scope>NUCLEOTIDE SEQUENCE</scope>
</reference>
<proteinExistence type="predicted"/>
<name>A0A3B0XMB4_9ZZZZ</name>
<dbReference type="EMBL" id="UOFI01000054">
    <property type="protein sequence ID" value="VAW64282.1"/>
    <property type="molecule type" value="Genomic_DNA"/>
</dbReference>